<reference evidence="3 4" key="1">
    <citation type="submission" date="2019-12" db="EMBL/GenBank/DDBJ databases">
        <title>Chromosome-level assembly of the Caenorhabditis remanei genome.</title>
        <authorList>
            <person name="Teterina A.A."/>
            <person name="Willis J.H."/>
            <person name="Phillips P.C."/>
        </authorList>
    </citation>
    <scope>NUCLEOTIDE SEQUENCE [LARGE SCALE GENOMIC DNA]</scope>
    <source>
        <strain evidence="3 4">PX506</strain>
        <tissue evidence="3">Whole organism</tissue>
    </source>
</reference>
<proteinExistence type="predicted"/>
<dbReference type="InterPro" id="IPR003366">
    <property type="entry name" value="CUB-like_dom"/>
</dbReference>
<dbReference type="RefSeq" id="XP_053582550.1">
    <property type="nucleotide sequence ID" value="XM_053733637.1"/>
</dbReference>
<comment type="caution">
    <text evidence="3">The sequence shown here is derived from an EMBL/GenBank/DDBJ whole genome shotgun (WGS) entry which is preliminary data.</text>
</comment>
<dbReference type="Proteomes" id="UP000483820">
    <property type="component" value="Chromosome V"/>
</dbReference>
<dbReference type="PANTHER" id="PTHR21447">
    <property type="entry name" value="RING-TYPE DOMAIN-CONTAINING PROTEIN-RELATED"/>
    <property type="match status" value="1"/>
</dbReference>
<dbReference type="GeneID" id="78776943"/>
<protein>
    <recommendedName>
        <fullName evidence="2">CUB-like domain-containing protein</fullName>
    </recommendedName>
</protein>
<name>A0A6A5GH08_CAERE</name>
<gene>
    <name evidence="3" type="ORF">GCK72_020530</name>
</gene>
<dbReference type="AlphaFoldDB" id="A0A6A5GH08"/>
<evidence type="ECO:0000313" key="3">
    <source>
        <dbReference type="EMBL" id="KAF1753973.1"/>
    </source>
</evidence>
<feature type="signal peptide" evidence="1">
    <location>
        <begin position="1"/>
        <end position="16"/>
    </location>
</feature>
<keyword evidence="1" id="KW-0732">Signal</keyword>
<dbReference type="KEGG" id="crq:GCK72_020530"/>
<accession>A0A6A5GH08</accession>
<dbReference type="PANTHER" id="PTHR21447:SF7">
    <property type="entry name" value="CUB-LIKE DOMAIN-CONTAINING PROTEIN"/>
    <property type="match status" value="1"/>
</dbReference>
<dbReference type="GO" id="GO:0045087">
    <property type="term" value="P:innate immune response"/>
    <property type="evidence" value="ECO:0007669"/>
    <property type="project" value="TreeGrafter"/>
</dbReference>
<evidence type="ECO:0000313" key="4">
    <source>
        <dbReference type="Proteomes" id="UP000483820"/>
    </source>
</evidence>
<dbReference type="CTD" id="78776943"/>
<feature type="domain" description="CUB-like" evidence="2">
    <location>
        <begin position="17"/>
        <end position="127"/>
    </location>
</feature>
<organism evidence="3 4">
    <name type="scientific">Caenorhabditis remanei</name>
    <name type="common">Caenorhabditis vulgaris</name>
    <dbReference type="NCBI Taxonomy" id="31234"/>
    <lineage>
        <taxon>Eukaryota</taxon>
        <taxon>Metazoa</taxon>
        <taxon>Ecdysozoa</taxon>
        <taxon>Nematoda</taxon>
        <taxon>Chromadorea</taxon>
        <taxon>Rhabditida</taxon>
        <taxon>Rhabditina</taxon>
        <taxon>Rhabditomorpha</taxon>
        <taxon>Rhabditoidea</taxon>
        <taxon>Rhabditidae</taxon>
        <taxon>Peloderinae</taxon>
        <taxon>Caenorhabditis</taxon>
    </lineage>
</organism>
<evidence type="ECO:0000256" key="1">
    <source>
        <dbReference type="SAM" id="SignalP"/>
    </source>
</evidence>
<feature type="chain" id="PRO_5025371013" description="CUB-like domain-containing protein" evidence="1">
    <location>
        <begin position="17"/>
        <end position="476"/>
    </location>
</feature>
<dbReference type="Pfam" id="PF02408">
    <property type="entry name" value="CUB_2"/>
    <property type="match status" value="1"/>
</dbReference>
<sequence length="476" mass="52782">MKVTLLFVLLSSATLGFTCPTNPITTATLTGNLSFGATNVPPGTNCTFMFNIPNYYVLLINIFATAGYKEDTVTIFDSNNDPIFVSSDNPMPDLHFPPIWIPAGSAKIQVIGVSGHSQFLATYTYKSLDNYQQIRTWTGEHFSLKSIVDNTYVTITSSSPEEKVILTPGMKQGEIDNTLQNYFVYDGDNINTARFLGRLSEFKSSMKKSTGQSVSIILFSDTKSNSYVLGNDASTLQQFEKYSVILTSKGSEMHGVMNDIRKSAYTFICTDCSTYSWTQLALDFVGNIQYGGHITLQKLTPTHRKKKLAKYDMMTFTNQYFTEILPTEVFTINLHLAKAEYNVYSTQDDNESRNLISGRSSPNLYTANSKDNIGDILKYQNSTASDHRSATFAGTGIRLSFEIQKPPLQNRRHNYCTVEDFCGFEEGTPMDLKIPSFVPSADSSCHTGITSEAPLVALNSSTSAQSTSCRPPVSWN</sequence>
<evidence type="ECO:0000259" key="2">
    <source>
        <dbReference type="Pfam" id="PF02408"/>
    </source>
</evidence>
<dbReference type="GO" id="GO:0045121">
    <property type="term" value="C:membrane raft"/>
    <property type="evidence" value="ECO:0007669"/>
    <property type="project" value="TreeGrafter"/>
</dbReference>
<dbReference type="EMBL" id="WUAV01000005">
    <property type="protein sequence ID" value="KAF1753973.1"/>
    <property type="molecule type" value="Genomic_DNA"/>
</dbReference>